<dbReference type="GeneID" id="39587556"/>
<feature type="compositionally biased region" description="Basic and acidic residues" evidence="1">
    <location>
        <begin position="52"/>
        <end position="66"/>
    </location>
</feature>
<proteinExistence type="predicted"/>
<dbReference type="Gene3D" id="3.10.450.240">
    <property type="match status" value="1"/>
</dbReference>
<dbReference type="InterPro" id="IPR024621">
    <property type="entry name" value="Mba1"/>
</dbReference>
<dbReference type="RefSeq" id="XP_028473087.1">
    <property type="nucleotide sequence ID" value="XM_028618720.1"/>
</dbReference>
<dbReference type="AlphaFoldDB" id="A0A427XGB9"/>
<dbReference type="Pfam" id="PF07961">
    <property type="entry name" value="MBA1"/>
    <property type="match status" value="1"/>
</dbReference>
<protein>
    <recommendedName>
        <fullName evidence="4">Tim44-like domain-containing protein</fullName>
    </recommendedName>
</protein>
<gene>
    <name evidence="2" type="ORF">EHS24_003013</name>
</gene>
<evidence type="ECO:0008006" key="4">
    <source>
        <dbReference type="Google" id="ProtNLM"/>
    </source>
</evidence>
<comment type="caution">
    <text evidence="2">The sequence shown here is derived from an EMBL/GenBank/DDBJ whole genome shotgun (WGS) entry which is preliminary data.</text>
</comment>
<reference evidence="2 3" key="1">
    <citation type="submission" date="2018-11" db="EMBL/GenBank/DDBJ databases">
        <title>Genome sequence of Apiotrichum porosum DSM 27194.</title>
        <authorList>
            <person name="Aliyu H."/>
            <person name="Gorte O."/>
            <person name="Ochsenreither K."/>
        </authorList>
    </citation>
    <scope>NUCLEOTIDE SEQUENCE [LARGE SCALE GENOMIC DNA]</scope>
    <source>
        <strain evidence="2 3">DSM 27194</strain>
    </source>
</reference>
<evidence type="ECO:0000313" key="2">
    <source>
        <dbReference type="EMBL" id="RSH77940.1"/>
    </source>
</evidence>
<feature type="region of interest" description="Disordered" evidence="1">
    <location>
        <begin position="39"/>
        <end position="69"/>
    </location>
</feature>
<accession>A0A427XGB9</accession>
<dbReference type="EMBL" id="RSCE01000014">
    <property type="protein sequence ID" value="RSH77940.1"/>
    <property type="molecule type" value="Genomic_DNA"/>
</dbReference>
<evidence type="ECO:0000256" key="1">
    <source>
        <dbReference type="SAM" id="MobiDB-lite"/>
    </source>
</evidence>
<organism evidence="2 3">
    <name type="scientific">Apiotrichum porosum</name>
    <dbReference type="NCBI Taxonomy" id="105984"/>
    <lineage>
        <taxon>Eukaryota</taxon>
        <taxon>Fungi</taxon>
        <taxon>Dikarya</taxon>
        <taxon>Basidiomycota</taxon>
        <taxon>Agaricomycotina</taxon>
        <taxon>Tremellomycetes</taxon>
        <taxon>Trichosporonales</taxon>
        <taxon>Trichosporonaceae</taxon>
        <taxon>Apiotrichum</taxon>
    </lineage>
</organism>
<keyword evidence="3" id="KW-1185">Reference proteome</keyword>
<evidence type="ECO:0000313" key="3">
    <source>
        <dbReference type="Proteomes" id="UP000279236"/>
    </source>
</evidence>
<dbReference type="GO" id="GO:0032979">
    <property type="term" value="P:protein insertion into mitochondrial inner membrane from matrix"/>
    <property type="evidence" value="ECO:0007669"/>
    <property type="project" value="InterPro"/>
</dbReference>
<name>A0A427XGB9_9TREE</name>
<dbReference type="GO" id="GO:0005743">
    <property type="term" value="C:mitochondrial inner membrane"/>
    <property type="evidence" value="ECO:0007669"/>
    <property type="project" value="InterPro"/>
</dbReference>
<dbReference type="Proteomes" id="UP000279236">
    <property type="component" value="Unassembled WGS sequence"/>
</dbReference>
<sequence length="296" mass="33414">MSFRPGLLASTSRFVATPFHPAVAPAAFVRFASTSAKTKKPSQKGSFQAATEEAKKVSQQEAERSSTRMPVNMDTSTLYTDFVFDSHIEPPFQYKWLLPKYWTTVLKLRLQRHATSGDSLYHALVNPWMATGMVHGRMKQYMTQLKWRQAAAQYLTEFPGLYSSFQRAQAEGDVAELKRIAIGPALAEGLNITRNVRDAQWSLVKTLTAPEFISVRYAPAEQLLPAPICQVLVRFHTIQSLTTMTRGKPNKRLVELKEAIVFQRTMSFTGKWQVKAKVNPEAAKEEVKVEAKEETK</sequence>